<dbReference type="PANTHER" id="PTHR33204:SF37">
    <property type="entry name" value="HTH-TYPE TRANSCRIPTIONAL REGULATOR YODB"/>
    <property type="match status" value="1"/>
</dbReference>
<keyword evidence="3" id="KW-0804">Transcription</keyword>
<organism evidence="5 6">
    <name type="scientific">Limosilactobacillus gastricus DSM 16045</name>
    <dbReference type="NCBI Taxonomy" id="1423749"/>
    <lineage>
        <taxon>Bacteria</taxon>
        <taxon>Bacillati</taxon>
        <taxon>Bacillota</taxon>
        <taxon>Bacilli</taxon>
        <taxon>Lactobacillales</taxon>
        <taxon>Lactobacillaceae</taxon>
        <taxon>Limosilactobacillus</taxon>
    </lineage>
</organism>
<dbReference type="GO" id="GO:0003677">
    <property type="term" value="F:DNA binding"/>
    <property type="evidence" value="ECO:0007669"/>
    <property type="project" value="UniProtKB-KW"/>
</dbReference>
<evidence type="ECO:0000259" key="4">
    <source>
        <dbReference type="PROSITE" id="PS51118"/>
    </source>
</evidence>
<dbReference type="EMBL" id="AZFN01000009">
    <property type="protein sequence ID" value="KRM02567.1"/>
    <property type="molecule type" value="Genomic_DNA"/>
</dbReference>
<evidence type="ECO:0000256" key="2">
    <source>
        <dbReference type="ARBA" id="ARBA00023125"/>
    </source>
</evidence>
<dbReference type="PROSITE" id="PS51118">
    <property type="entry name" value="HTH_HXLR"/>
    <property type="match status" value="1"/>
</dbReference>
<accession>A0A0R1VAH7</accession>
<proteinExistence type="predicted"/>
<feature type="domain" description="HTH hxlR-type" evidence="4">
    <location>
        <begin position="14"/>
        <end position="110"/>
    </location>
</feature>
<dbReference type="RefSeq" id="WP_056937164.1">
    <property type="nucleotide sequence ID" value="NZ_AZFN01000009.1"/>
</dbReference>
<evidence type="ECO:0000256" key="1">
    <source>
        <dbReference type="ARBA" id="ARBA00023015"/>
    </source>
</evidence>
<keyword evidence="1" id="KW-0805">Transcription regulation</keyword>
<dbReference type="Proteomes" id="UP000051739">
    <property type="component" value="Unassembled WGS sequence"/>
</dbReference>
<comment type="caution">
    <text evidence="5">The sequence shown here is derived from an EMBL/GenBank/DDBJ whole genome shotgun (WGS) entry which is preliminary data.</text>
</comment>
<dbReference type="InterPro" id="IPR036388">
    <property type="entry name" value="WH-like_DNA-bd_sf"/>
</dbReference>
<sequence>MEQLSTTTSDFSLCPHFAKTFEILGKKWNGLIIEVLLNEHEARFKDLACQVEKCSDRVLCERLRELEDEEIIERVVDGGHSSRPAYRLTQSGLELAPIMDAVHDWSKKWR</sequence>
<dbReference type="SUPFAM" id="SSF46785">
    <property type="entry name" value="Winged helix' DNA-binding domain"/>
    <property type="match status" value="1"/>
</dbReference>
<dbReference type="PATRIC" id="fig|1423749.3.peg.1802"/>
<name>A0A0R1VAH7_9LACO</name>
<dbReference type="InterPro" id="IPR002577">
    <property type="entry name" value="HTH_HxlR"/>
</dbReference>
<reference evidence="5 6" key="1">
    <citation type="journal article" date="2015" name="Genome Announc.">
        <title>Expanding the biotechnology potential of lactobacilli through comparative genomics of 213 strains and associated genera.</title>
        <authorList>
            <person name="Sun Z."/>
            <person name="Harris H.M."/>
            <person name="McCann A."/>
            <person name="Guo C."/>
            <person name="Argimon S."/>
            <person name="Zhang W."/>
            <person name="Yang X."/>
            <person name="Jeffery I.B."/>
            <person name="Cooney J.C."/>
            <person name="Kagawa T.F."/>
            <person name="Liu W."/>
            <person name="Song Y."/>
            <person name="Salvetti E."/>
            <person name="Wrobel A."/>
            <person name="Rasinkangas P."/>
            <person name="Parkhill J."/>
            <person name="Rea M.C."/>
            <person name="O'Sullivan O."/>
            <person name="Ritari J."/>
            <person name="Douillard F.P."/>
            <person name="Paul Ross R."/>
            <person name="Yang R."/>
            <person name="Briner A.E."/>
            <person name="Felis G.E."/>
            <person name="de Vos W.M."/>
            <person name="Barrangou R."/>
            <person name="Klaenhammer T.R."/>
            <person name="Caufield P.W."/>
            <person name="Cui Y."/>
            <person name="Zhang H."/>
            <person name="O'Toole P.W."/>
        </authorList>
    </citation>
    <scope>NUCLEOTIDE SEQUENCE [LARGE SCALE GENOMIC DNA]</scope>
    <source>
        <strain evidence="5 6">DSM 16045</strain>
    </source>
</reference>
<dbReference type="AlphaFoldDB" id="A0A0R1VAH7"/>
<dbReference type="PANTHER" id="PTHR33204">
    <property type="entry name" value="TRANSCRIPTIONAL REGULATOR, MARR FAMILY"/>
    <property type="match status" value="1"/>
</dbReference>
<evidence type="ECO:0000313" key="5">
    <source>
        <dbReference type="EMBL" id="KRM02567.1"/>
    </source>
</evidence>
<evidence type="ECO:0000256" key="3">
    <source>
        <dbReference type="ARBA" id="ARBA00023163"/>
    </source>
</evidence>
<gene>
    <name evidence="5" type="ORF">FC60_GL001742</name>
</gene>
<protein>
    <recommendedName>
        <fullName evidence="4">HTH hxlR-type domain-containing protein</fullName>
    </recommendedName>
</protein>
<keyword evidence="6" id="KW-1185">Reference proteome</keyword>
<keyword evidence="2" id="KW-0238">DNA-binding</keyword>
<dbReference type="Pfam" id="PF01638">
    <property type="entry name" value="HxlR"/>
    <property type="match status" value="1"/>
</dbReference>
<dbReference type="Gene3D" id="1.10.10.10">
    <property type="entry name" value="Winged helix-like DNA-binding domain superfamily/Winged helix DNA-binding domain"/>
    <property type="match status" value="1"/>
</dbReference>
<dbReference type="InterPro" id="IPR036390">
    <property type="entry name" value="WH_DNA-bd_sf"/>
</dbReference>
<evidence type="ECO:0000313" key="6">
    <source>
        <dbReference type="Proteomes" id="UP000051739"/>
    </source>
</evidence>